<dbReference type="EMBL" id="CP023778">
    <property type="protein sequence ID" value="ATL65137.1"/>
    <property type="molecule type" value="Genomic_DNA"/>
</dbReference>
<dbReference type="KEGG" id="ntp:CRH09_01725"/>
<evidence type="ECO:0000256" key="1">
    <source>
        <dbReference type="SAM" id="MobiDB-lite"/>
    </source>
</evidence>
<gene>
    <name evidence="2" type="ORF">CRH09_01725</name>
</gene>
<evidence type="ECO:0000313" key="2">
    <source>
        <dbReference type="EMBL" id="ATL65137.1"/>
    </source>
</evidence>
<evidence type="ECO:0000313" key="3">
    <source>
        <dbReference type="Proteomes" id="UP000221961"/>
    </source>
</evidence>
<reference evidence="2 3" key="1">
    <citation type="submission" date="2017-10" db="EMBL/GenBank/DDBJ databases">
        <title>Comparative genomics between pathogenic Norcardia.</title>
        <authorList>
            <person name="Zeng L."/>
        </authorList>
    </citation>
    <scope>NUCLEOTIDE SEQUENCE [LARGE SCALE GENOMIC DNA]</scope>
    <source>
        <strain evidence="2 3">NC_YFY_NT001</strain>
    </source>
</reference>
<dbReference type="AlphaFoldDB" id="A0A291RCU1"/>
<dbReference type="GeneID" id="88356153"/>
<accession>A0A291RCU1</accession>
<organism evidence="2 3">
    <name type="scientific">Nocardia terpenica</name>
    <dbReference type="NCBI Taxonomy" id="455432"/>
    <lineage>
        <taxon>Bacteria</taxon>
        <taxon>Bacillati</taxon>
        <taxon>Actinomycetota</taxon>
        <taxon>Actinomycetes</taxon>
        <taxon>Mycobacteriales</taxon>
        <taxon>Nocardiaceae</taxon>
        <taxon>Nocardia</taxon>
    </lineage>
</organism>
<dbReference type="Proteomes" id="UP000221961">
    <property type="component" value="Chromosome"/>
</dbReference>
<dbReference type="RefSeq" id="WP_098692451.1">
    <property type="nucleotide sequence ID" value="NZ_CP023778.1"/>
</dbReference>
<protein>
    <submittedName>
        <fullName evidence="2">Uncharacterized protein</fullName>
    </submittedName>
</protein>
<feature type="region of interest" description="Disordered" evidence="1">
    <location>
        <begin position="42"/>
        <end position="81"/>
    </location>
</feature>
<proteinExistence type="predicted"/>
<sequence>MCRDIEADYRRAYIEQYQRARAAGRGSEADRIAVVLRDRFGHSVAPPTPVPSVSGADARRRARGTKTRAVAEPLPETTAAQ</sequence>
<name>A0A291RCU1_9NOCA</name>